<comment type="caution">
    <text evidence="7">The sequence shown here is derived from an EMBL/GenBank/DDBJ whole genome shotgun (WGS) entry which is preliminary data.</text>
</comment>
<name>A0AAD3H1L7_9STRA</name>
<dbReference type="InterPro" id="IPR051852">
    <property type="entry name" value="Alpha-type_PK"/>
</dbReference>
<evidence type="ECO:0000256" key="5">
    <source>
        <dbReference type="ARBA" id="ARBA00022840"/>
    </source>
</evidence>
<dbReference type="Proteomes" id="UP001054902">
    <property type="component" value="Unassembled WGS sequence"/>
</dbReference>
<dbReference type="EMBL" id="BLLK01000022">
    <property type="protein sequence ID" value="GFH46549.1"/>
    <property type="molecule type" value="Genomic_DNA"/>
</dbReference>
<dbReference type="PROSITE" id="PS51158">
    <property type="entry name" value="ALPHA_KINASE"/>
    <property type="match status" value="1"/>
</dbReference>
<dbReference type="Pfam" id="PF02816">
    <property type="entry name" value="Alpha_kinase"/>
    <property type="match status" value="1"/>
</dbReference>
<evidence type="ECO:0000313" key="8">
    <source>
        <dbReference type="Proteomes" id="UP001054902"/>
    </source>
</evidence>
<organism evidence="7 8">
    <name type="scientific">Chaetoceros tenuissimus</name>
    <dbReference type="NCBI Taxonomy" id="426638"/>
    <lineage>
        <taxon>Eukaryota</taxon>
        <taxon>Sar</taxon>
        <taxon>Stramenopiles</taxon>
        <taxon>Ochrophyta</taxon>
        <taxon>Bacillariophyta</taxon>
        <taxon>Coscinodiscophyceae</taxon>
        <taxon>Chaetocerotophycidae</taxon>
        <taxon>Chaetocerotales</taxon>
        <taxon>Chaetocerotaceae</taxon>
        <taxon>Chaetoceros</taxon>
    </lineage>
</organism>
<evidence type="ECO:0000256" key="4">
    <source>
        <dbReference type="ARBA" id="ARBA00022777"/>
    </source>
</evidence>
<evidence type="ECO:0000256" key="2">
    <source>
        <dbReference type="ARBA" id="ARBA00022679"/>
    </source>
</evidence>
<evidence type="ECO:0000256" key="1">
    <source>
        <dbReference type="ARBA" id="ARBA00022527"/>
    </source>
</evidence>
<dbReference type="AlphaFoldDB" id="A0AAD3H1L7"/>
<dbReference type="Gene3D" id="3.20.200.10">
    <property type="entry name" value="MHCK/EF2 kinase"/>
    <property type="match status" value="1"/>
</dbReference>
<evidence type="ECO:0000313" key="7">
    <source>
        <dbReference type="EMBL" id="GFH46549.1"/>
    </source>
</evidence>
<keyword evidence="4" id="KW-0418">Kinase</keyword>
<dbReference type="GO" id="GO:0005524">
    <property type="term" value="F:ATP binding"/>
    <property type="evidence" value="ECO:0007669"/>
    <property type="project" value="UniProtKB-KW"/>
</dbReference>
<dbReference type="InterPro" id="IPR011009">
    <property type="entry name" value="Kinase-like_dom_sf"/>
</dbReference>
<dbReference type="CDD" id="cd17509">
    <property type="entry name" value="Alpha_kinase"/>
    <property type="match status" value="1"/>
</dbReference>
<evidence type="ECO:0000259" key="6">
    <source>
        <dbReference type="PROSITE" id="PS51158"/>
    </source>
</evidence>
<feature type="domain" description="Alpha-type protein kinase" evidence="6">
    <location>
        <begin position="47"/>
        <end position="265"/>
    </location>
</feature>
<proteinExistence type="predicted"/>
<dbReference type="GO" id="GO:0004674">
    <property type="term" value="F:protein serine/threonine kinase activity"/>
    <property type="evidence" value="ECO:0007669"/>
    <property type="project" value="UniProtKB-KW"/>
</dbReference>
<keyword evidence="8" id="KW-1185">Reference proteome</keyword>
<dbReference type="SUPFAM" id="SSF56112">
    <property type="entry name" value="Protein kinase-like (PK-like)"/>
    <property type="match status" value="1"/>
</dbReference>
<evidence type="ECO:0000256" key="3">
    <source>
        <dbReference type="ARBA" id="ARBA00022741"/>
    </source>
</evidence>
<gene>
    <name evidence="7" type="ORF">CTEN210_03023</name>
</gene>
<keyword evidence="3" id="KW-0547">Nucleotide-binding</keyword>
<keyword evidence="2" id="KW-0808">Transferase</keyword>
<keyword evidence="5" id="KW-0067">ATP-binding</keyword>
<reference evidence="7 8" key="1">
    <citation type="journal article" date="2021" name="Sci. Rep.">
        <title>The genome of the diatom Chaetoceros tenuissimus carries an ancient integrated fragment of an extant virus.</title>
        <authorList>
            <person name="Hongo Y."/>
            <person name="Kimura K."/>
            <person name="Takaki Y."/>
            <person name="Yoshida Y."/>
            <person name="Baba S."/>
            <person name="Kobayashi G."/>
            <person name="Nagasaki K."/>
            <person name="Hano T."/>
            <person name="Tomaru Y."/>
        </authorList>
    </citation>
    <scope>NUCLEOTIDE SEQUENCE [LARGE SCALE GENOMIC DNA]</scope>
    <source>
        <strain evidence="7 8">NIES-3715</strain>
    </source>
</reference>
<dbReference type="InterPro" id="IPR004166">
    <property type="entry name" value="a-kinase_dom"/>
</dbReference>
<sequence>MVYRHCSSCGRNLQKDSFSRTQWSKPVGISRCYACVEGGNSRNNNSSALERQTARRNDSTHATFQTHDLIHPFAEGGFRWVAKGKYTTGSRSGQACVCKWFKTGHVFEDSFFTLDIQATDKALALVKEWNSNNFIGSTIMVNIPQVWQFQHDGNAWGGRKVLQEPYINNYQKFNSNSGWADDSTPWPRVMQALSHFSYHISGGQFVLCDLQGGIYSDAVVLTDPVILSRSKRFGVTDLGPMGISSFFSNHVCNEFCRSNWSMPSDRTRYYRAQQGTSMIAR</sequence>
<dbReference type="PANTHER" id="PTHR45992">
    <property type="entry name" value="EUKARYOTIC ELONGATION FACTOR 2 KINASE-RELATED"/>
    <property type="match status" value="1"/>
</dbReference>
<protein>
    <recommendedName>
        <fullName evidence="6">Alpha-type protein kinase domain-containing protein</fullName>
    </recommendedName>
</protein>
<accession>A0AAD3H1L7</accession>
<dbReference type="PANTHER" id="PTHR45992:SF11">
    <property type="entry name" value="ALPHA-TYPE PROTEIN KINASE DOMAIN-CONTAINING PROTEIN"/>
    <property type="match status" value="1"/>
</dbReference>
<keyword evidence="1" id="KW-0723">Serine/threonine-protein kinase</keyword>
<dbReference type="SMART" id="SM00811">
    <property type="entry name" value="Alpha_kinase"/>
    <property type="match status" value="1"/>
</dbReference>